<feature type="domain" description="MrkD-like receptor binding" evidence="3">
    <location>
        <begin position="56"/>
        <end position="187"/>
    </location>
</feature>
<feature type="domain" description="Fimbrial-type adhesion" evidence="2">
    <location>
        <begin position="201"/>
        <end position="342"/>
    </location>
</feature>
<evidence type="ECO:0000313" key="5">
    <source>
        <dbReference type="Proteomes" id="UP000494222"/>
    </source>
</evidence>
<dbReference type="Proteomes" id="UP000494222">
    <property type="component" value="Unassembled WGS sequence"/>
</dbReference>
<dbReference type="SUPFAM" id="SSF49401">
    <property type="entry name" value="Bacterial adhesins"/>
    <property type="match status" value="1"/>
</dbReference>
<dbReference type="GO" id="GO:0009289">
    <property type="term" value="C:pilus"/>
    <property type="evidence" value="ECO:0007669"/>
    <property type="project" value="InterPro"/>
</dbReference>
<dbReference type="PANTHER" id="PTHR33420">
    <property type="entry name" value="FIMBRIAL SUBUNIT ELFA-RELATED"/>
    <property type="match status" value="1"/>
</dbReference>
<evidence type="ECO:0000256" key="1">
    <source>
        <dbReference type="SAM" id="SignalP"/>
    </source>
</evidence>
<evidence type="ECO:0000259" key="2">
    <source>
        <dbReference type="Pfam" id="PF00419"/>
    </source>
</evidence>
<dbReference type="InterPro" id="IPR054160">
    <property type="entry name" value="MrkD_recept-bd"/>
</dbReference>
<dbReference type="GeneID" id="99790871"/>
<dbReference type="InterPro" id="IPR050263">
    <property type="entry name" value="Bact_Fimbrial_Adh_Pro"/>
</dbReference>
<feature type="signal peptide" evidence="1">
    <location>
        <begin position="1"/>
        <end position="23"/>
    </location>
</feature>
<dbReference type="PROSITE" id="PS51257">
    <property type="entry name" value="PROKAR_LIPOPROTEIN"/>
    <property type="match status" value="1"/>
</dbReference>
<dbReference type="Pfam" id="PF00419">
    <property type="entry name" value="Fimbrial"/>
    <property type="match status" value="1"/>
</dbReference>
<dbReference type="InterPro" id="IPR036937">
    <property type="entry name" value="Adhesion_dom_fimbrial_sf"/>
</dbReference>
<dbReference type="RefSeq" id="WP_170297459.1">
    <property type="nucleotide sequence ID" value="NZ_CABVPL010000026.1"/>
</dbReference>
<keyword evidence="1" id="KW-0732">Signal</keyword>
<dbReference type="InterPro" id="IPR008966">
    <property type="entry name" value="Adhesion_dom_sf"/>
</dbReference>
<gene>
    <name evidence="4" type="ORF">BLA24064_03591</name>
</gene>
<dbReference type="Gene3D" id="2.60.40.1090">
    <property type="entry name" value="Fimbrial-type adhesion domain"/>
    <property type="match status" value="1"/>
</dbReference>
<dbReference type="Pfam" id="PF22003">
    <property type="entry name" value="MrkDrd"/>
    <property type="match status" value="1"/>
</dbReference>
<dbReference type="PANTHER" id="PTHR33420:SF26">
    <property type="entry name" value="FIMBRIAL SUBUNIT"/>
    <property type="match status" value="1"/>
</dbReference>
<dbReference type="Gene3D" id="2.60.40.3310">
    <property type="match status" value="1"/>
</dbReference>
<sequence length="344" mass="36263">MMKKNRVILAAACLLAASPAVLAACRPITQEESARWAATRPMPNQILTTFNISFPAGVVDVDPDLPIGSPLVSGESAPTPEMIFIACDPPTGKINVDFMTPPPLSSLGGKIYDTNVPGVGFRLNYVRASGSTSVVPYTNNWTEDPSTPGTQPVNYGNGARYRIDLVKTSNDIPSFSTTSFGHVARTYGDGNPGVAVTNIYSGNVSLRVLPSCRVDSSTLNVDFGQFGPYDVSQTTGPTRPVNFRVLCSGPTPPASITATLSAPRDSENPALIQNTGAQHLAIRLRDKTTGTLLKPGDANSMLVQKPGGAMESGFDLEATVLRVGNQLPTTGKIDATSVITLNIL</sequence>
<dbReference type="GO" id="GO:0043709">
    <property type="term" value="P:cell adhesion involved in single-species biofilm formation"/>
    <property type="evidence" value="ECO:0007669"/>
    <property type="project" value="TreeGrafter"/>
</dbReference>
<dbReference type="InterPro" id="IPR000259">
    <property type="entry name" value="Adhesion_dom_fimbrial"/>
</dbReference>
<dbReference type="AlphaFoldDB" id="A0A6P2M398"/>
<accession>A0A6P2M398</accession>
<organism evidence="4 5">
    <name type="scientific">Burkholderia latens</name>
    <dbReference type="NCBI Taxonomy" id="488446"/>
    <lineage>
        <taxon>Bacteria</taxon>
        <taxon>Pseudomonadati</taxon>
        <taxon>Pseudomonadota</taxon>
        <taxon>Betaproteobacteria</taxon>
        <taxon>Burkholderiales</taxon>
        <taxon>Burkholderiaceae</taxon>
        <taxon>Burkholderia</taxon>
        <taxon>Burkholderia cepacia complex</taxon>
    </lineage>
</organism>
<evidence type="ECO:0000313" key="4">
    <source>
        <dbReference type="EMBL" id="VWB76404.1"/>
    </source>
</evidence>
<reference evidence="4 5" key="1">
    <citation type="submission" date="2019-09" db="EMBL/GenBank/DDBJ databases">
        <authorList>
            <person name="Depoorter E."/>
        </authorList>
    </citation>
    <scope>NUCLEOTIDE SEQUENCE [LARGE SCALE GENOMIC DNA]</scope>
    <source>
        <strain evidence="4">LMG 24064</strain>
    </source>
</reference>
<feature type="chain" id="PRO_5026899230" evidence="1">
    <location>
        <begin position="24"/>
        <end position="344"/>
    </location>
</feature>
<evidence type="ECO:0000259" key="3">
    <source>
        <dbReference type="Pfam" id="PF22003"/>
    </source>
</evidence>
<protein>
    <submittedName>
        <fullName evidence="4">Fimbrial protein</fullName>
    </submittedName>
</protein>
<dbReference type="EMBL" id="CABVPL010000026">
    <property type="protein sequence ID" value="VWB76404.1"/>
    <property type="molecule type" value="Genomic_DNA"/>
</dbReference>
<proteinExistence type="predicted"/>
<name>A0A6P2M398_9BURK</name>